<accession>A0ABY8G0W3</accession>
<dbReference type="InterPro" id="IPR013783">
    <property type="entry name" value="Ig-like_fold"/>
</dbReference>
<keyword evidence="1" id="KW-0812">Transmembrane</keyword>
<evidence type="ECO:0000259" key="3">
    <source>
        <dbReference type="Pfam" id="PF18651"/>
    </source>
</evidence>
<dbReference type="InterPro" id="IPR041033">
    <property type="entry name" value="SpaA_PFL_dom_1"/>
</dbReference>
<dbReference type="Pfam" id="PF18651">
    <property type="entry name" value="CshA_NR2"/>
    <property type="match status" value="1"/>
</dbReference>
<organism evidence="5 6">
    <name type="scientific">Arcanobacterium canis</name>
    <dbReference type="NCBI Taxonomy" id="999183"/>
    <lineage>
        <taxon>Bacteria</taxon>
        <taxon>Bacillati</taxon>
        <taxon>Actinomycetota</taxon>
        <taxon>Actinomycetes</taxon>
        <taxon>Actinomycetales</taxon>
        <taxon>Actinomycetaceae</taxon>
        <taxon>Arcanobacterium</taxon>
    </lineage>
</organism>
<feature type="domain" description="Surface adhesin CshA non-repetitive" evidence="3">
    <location>
        <begin position="2"/>
        <end position="281"/>
    </location>
</feature>
<keyword evidence="1" id="KW-0472">Membrane</keyword>
<keyword evidence="1" id="KW-1133">Transmembrane helix</keyword>
<dbReference type="EMBL" id="CP121208">
    <property type="protein sequence ID" value="WFM83505.1"/>
    <property type="molecule type" value="Genomic_DNA"/>
</dbReference>
<keyword evidence="6" id="KW-1185">Reference proteome</keyword>
<evidence type="ECO:0000313" key="6">
    <source>
        <dbReference type="Proteomes" id="UP001215216"/>
    </source>
</evidence>
<reference evidence="5 6" key="1">
    <citation type="submission" date="2023-03" db="EMBL/GenBank/DDBJ databases">
        <title>Complete genome of Arcanobacterium canis strain DSM 25104 isolated in 2010 from a canine otitis externa in Germany.</title>
        <authorList>
            <person name="Borowiak M."/>
            <person name="Kreitlow A."/>
            <person name="Malorny B."/>
            <person name="Laemmler C."/>
            <person name="Prenger-Berninghoff E."/>
            <person name="Ploetz M."/>
            <person name="Abdulmawjood A."/>
        </authorList>
    </citation>
    <scope>NUCLEOTIDE SEQUENCE [LARGE SCALE GENOMIC DNA]</scope>
    <source>
        <strain evidence="5 6">DSM 25104</strain>
    </source>
</reference>
<dbReference type="RefSeq" id="WP_278012900.1">
    <property type="nucleotide sequence ID" value="NZ_CP121208.1"/>
</dbReference>
<evidence type="ECO:0000259" key="4">
    <source>
        <dbReference type="Pfam" id="PF20009"/>
    </source>
</evidence>
<dbReference type="Pfam" id="PF20009">
    <property type="entry name" value="GEVED"/>
    <property type="match status" value="1"/>
</dbReference>
<feature type="domain" description="GEVED" evidence="4">
    <location>
        <begin position="414"/>
        <end position="501"/>
    </location>
</feature>
<protein>
    <submittedName>
        <fullName evidence="5">CshA/CshB family fibrillar adhesin-related protein</fullName>
    </submittedName>
</protein>
<dbReference type="Pfam" id="PF17802">
    <property type="entry name" value="SpaA"/>
    <property type="match status" value="1"/>
</dbReference>
<feature type="domain" description="SpaA-like prealbumin fold" evidence="2">
    <location>
        <begin position="829"/>
        <end position="919"/>
    </location>
</feature>
<dbReference type="Gene3D" id="2.60.40.10">
    <property type="entry name" value="Immunoglobulins"/>
    <property type="match status" value="1"/>
</dbReference>
<evidence type="ECO:0000259" key="2">
    <source>
        <dbReference type="Pfam" id="PF17802"/>
    </source>
</evidence>
<dbReference type="InterPro" id="IPR045474">
    <property type="entry name" value="GEVED"/>
</dbReference>
<sequence length="988" mass="105018">MIDWVDWSKGATPADLGILEKTEGRVLEKNKTYGEVNWDREDAGTIRQSKLGAKGSYDVQSETILGDKKIATSCSLSNLMEDANGKAAPKGSWLNIHIPGQYTTASGGGDGWDNVYQRFDKASRTGLPVGIGRAGGGRIRFDVKCHVEVINKDGSRTPIPINGLVFSDGEAMTKGEAAYIVPSKIDSEKPVNWRVLEYSHTPGDPTYTELRLGPQRSHDRVSGANPQGHQNLWQYSSLASSLVPEQALEMTVPHSVSSAAFQPFATMYASNADGAYIDLWGGFGNYITIGIVIGADVSDGPASYGQAAAISQPDISDTESILTHTQVRADQQTLAKVQQGAAPFLGKNGPDLDTQFLNKSSWTTLRNDDLTNSTSLNVYNDEDAFDAPLLVTAQPGKFTQTVACQPAPGTRPTNVSAWLDWNSDGKFSESERANAVCETTSKGARLQWDVTERMLPPAGTSISPSLIRLIATLQSSDPHSADYFGPTGLVSSGEVEDHAVTLVRPTLSVHKRIVGSDGQDAPNAANDGFTFTATALGTFFQKLPLAASPAGAEVKLVDVPATQTTSKGKTATTEAGSVLWPLAFNDLPTALTTQTHQQSTRVAVKEEKITSGFQFWPGSAVCKTPTALKAPWTHTIPIGDPKNGRTIEQPGTYAWPTPSSTAVTHTDQGFTVAMSPTSVLDCSVSNQPFGQISIKPTVTFDPSLSSVPTLDDTLKFSGEFVCTPPATTVAGRAEVTGTWGPVAKDEVWISNPGKDLIPAGSNCKVTQTMIGSPAQQKTKDAAPSMHGAYSWKSVRYTASNQITAGAVLAGETLPQVTVENIVDEPKSTTLSWTKVDETGRPLGGAKFRVWTSGRVATEEDIVREEIADCVADEPRGCAGMTDTDPREGYFTIPDAFMGDYLIEETQAPAGYVKTDDKLSGKIVRSDLSVGKNAGKLTNVRVTSAALPSLPMSGGLSTIVFAIVGTFALVIAAIAGIGSLRRRQGGATQ</sequence>
<name>A0ABY8G0W3_9ACTO</name>
<evidence type="ECO:0000256" key="1">
    <source>
        <dbReference type="SAM" id="Phobius"/>
    </source>
</evidence>
<gene>
    <name evidence="5" type="ORF">P7079_00550</name>
</gene>
<dbReference type="InterPro" id="IPR040683">
    <property type="entry name" value="CshA_NR2"/>
</dbReference>
<evidence type="ECO:0000313" key="5">
    <source>
        <dbReference type="EMBL" id="WFM83505.1"/>
    </source>
</evidence>
<feature type="transmembrane region" description="Helical" evidence="1">
    <location>
        <begin position="958"/>
        <end position="979"/>
    </location>
</feature>
<dbReference type="Proteomes" id="UP001215216">
    <property type="component" value="Chromosome"/>
</dbReference>
<proteinExistence type="predicted"/>